<evidence type="ECO:0000313" key="3">
    <source>
        <dbReference type="EMBL" id="TLQ01002.1"/>
    </source>
</evidence>
<sequence>MQFGKRTIVVMLAAGLGVGAAAGCAESEPGTGAEPTADADPSDSESPAADGVQPLAKVEGWRSDADMQQMPFAVVEVAADADTAEQAWQENVPEDLGEGDSDVGEPGVYGSPDDVDFDDQVVVVWHSGESGSCPTWLADIDTVDGSVTIERDQYSPDDVCTDDYNPYRMVLAVDQDRLPELDQLPTEDISIDEAIIDQGRVVTYPDAVLDG</sequence>
<dbReference type="PROSITE" id="PS51257">
    <property type="entry name" value="PROKAR_LIPOPROTEIN"/>
    <property type="match status" value="1"/>
</dbReference>
<name>A0A5R9BLN8_9MICC</name>
<keyword evidence="2" id="KW-0732">Signal</keyword>
<comment type="caution">
    <text evidence="3">The sequence shown here is derived from an EMBL/GenBank/DDBJ whole genome shotgun (WGS) entry which is preliminary data.</text>
</comment>
<feature type="chain" id="PRO_5039005368" description="LppP/LprE family lipoprotein" evidence="2">
    <location>
        <begin position="23"/>
        <end position="211"/>
    </location>
</feature>
<dbReference type="AlphaFoldDB" id="A0A5R9BLN8"/>
<evidence type="ECO:0000256" key="1">
    <source>
        <dbReference type="SAM" id="MobiDB-lite"/>
    </source>
</evidence>
<feature type="region of interest" description="Disordered" evidence="1">
    <location>
        <begin position="22"/>
        <end position="61"/>
    </location>
</feature>
<organism evidence="3 4">
    <name type="scientific">Nesterenkonia salmonea</name>
    <dbReference type="NCBI Taxonomy" id="1804987"/>
    <lineage>
        <taxon>Bacteria</taxon>
        <taxon>Bacillati</taxon>
        <taxon>Actinomycetota</taxon>
        <taxon>Actinomycetes</taxon>
        <taxon>Micrococcales</taxon>
        <taxon>Micrococcaceae</taxon>
        <taxon>Nesterenkonia</taxon>
    </lineage>
</organism>
<gene>
    <name evidence="3" type="ORF">FEF26_00750</name>
</gene>
<dbReference type="Proteomes" id="UP000310458">
    <property type="component" value="Unassembled WGS sequence"/>
</dbReference>
<evidence type="ECO:0000256" key="2">
    <source>
        <dbReference type="SAM" id="SignalP"/>
    </source>
</evidence>
<proteinExistence type="predicted"/>
<evidence type="ECO:0000313" key="4">
    <source>
        <dbReference type="Proteomes" id="UP000310458"/>
    </source>
</evidence>
<keyword evidence="4" id="KW-1185">Reference proteome</keyword>
<protein>
    <recommendedName>
        <fullName evidence="5">LppP/LprE family lipoprotein</fullName>
    </recommendedName>
</protein>
<feature type="signal peptide" evidence="2">
    <location>
        <begin position="1"/>
        <end position="22"/>
    </location>
</feature>
<dbReference type="OrthoDB" id="5243485at2"/>
<evidence type="ECO:0008006" key="5">
    <source>
        <dbReference type="Google" id="ProtNLM"/>
    </source>
</evidence>
<accession>A0A5R9BLN8</accession>
<reference evidence="3 4" key="1">
    <citation type="submission" date="2019-05" db="EMBL/GenBank/DDBJ databases">
        <title>Nesterenkonia sp. GY074 isolated from the Southern Atlantic Ocean.</title>
        <authorList>
            <person name="Zhang G."/>
        </authorList>
    </citation>
    <scope>NUCLEOTIDE SEQUENCE [LARGE SCALE GENOMIC DNA]</scope>
    <source>
        <strain evidence="3 4">GY074</strain>
    </source>
</reference>
<dbReference type="EMBL" id="VAVZ01000002">
    <property type="protein sequence ID" value="TLQ01002.1"/>
    <property type="molecule type" value="Genomic_DNA"/>
</dbReference>
<dbReference type="RefSeq" id="WP_138251627.1">
    <property type="nucleotide sequence ID" value="NZ_VAVZ01000002.1"/>
</dbReference>